<keyword evidence="8" id="KW-0969">Cilium</keyword>
<dbReference type="NCBIfam" id="NF009400">
    <property type="entry name" value="PRK12765.1"/>
    <property type="match status" value="1"/>
</dbReference>
<dbReference type="EMBL" id="JAFHKK010000013">
    <property type="protein sequence ID" value="MBN2964537.1"/>
    <property type="molecule type" value="Genomic_DNA"/>
</dbReference>
<keyword evidence="3" id="KW-0175">Coiled coil</keyword>
<dbReference type="PANTHER" id="PTHR30288">
    <property type="entry name" value="FLAGELLAR CAP/ASSEMBLY PROTEIN FLID"/>
    <property type="match status" value="1"/>
</dbReference>
<comment type="caution">
    <text evidence="8">The sequence shown here is derived from an EMBL/GenBank/DDBJ whole genome shotgun (WGS) entry which is preliminary data.</text>
</comment>
<dbReference type="Gene3D" id="3.30.70.2120">
    <property type="match status" value="1"/>
</dbReference>
<feature type="domain" description="Flagellar hook-associated protein 2 C-terminal" evidence="7">
    <location>
        <begin position="224"/>
        <end position="550"/>
    </location>
</feature>
<proteinExistence type="inferred from homology"/>
<comment type="similarity">
    <text evidence="1 5">Belongs to the FliD family.</text>
</comment>
<comment type="subunit">
    <text evidence="2 5">Homopentamer.</text>
</comment>
<keyword evidence="8" id="KW-0282">Flagellum</keyword>
<dbReference type="Proteomes" id="UP000703590">
    <property type="component" value="Unassembled WGS sequence"/>
</dbReference>
<evidence type="ECO:0000256" key="4">
    <source>
        <dbReference type="ARBA" id="ARBA00023143"/>
    </source>
</evidence>
<feature type="domain" description="Flagellar hook-associated protein 2 N-terminal" evidence="6">
    <location>
        <begin position="13"/>
        <end position="108"/>
    </location>
</feature>
<dbReference type="InterPro" id="IPR003481">
    <property type="entry name" value="FliD_N"/>
</dbReference>
<name>A0ABS2WSE7_9BACT</name>
<reference evidence="8 9" key="1">
    <citation type="submission" date="2021-02" db="EMBL/GenBank/DDBJ databases">
        <title>Sulfurospirillum tamanensis sp. nov.</title>
        <authorList>
            <person name="Frolova A."/>
            <person name="Merkel A."/>
            <person name="Slobodkin A."/>
        </authorList>
    </citation>
    <scope>NUCLEOTIDE SEQUENCE [LARGE SCALE GENOMIC DNA]</scope>
    <source>
        <strain evidence="8 9">T05b</strain>
    </source>
</reference>
<accession>A0ABS2WSE7</accession>
<evidence type="ECO:0000256" key="2">
    <source>
        <dbReference type="ARBA" id="ARBA00011255"/>
    </source>
</evidence>
<dbReference type="InterPro" id="IPR010809">
    <property type="entry name" value="FliD_C"/>
</dbReference>
<comment type="function">
    <text evidence="5">Required for morphogenesis and for the elongation of the flagellar filament by facilitating polymerization of the flagellin monomers at the tip of growing filament. Forms a capping structure, which prevents flagellin subunits (transported through the central channel of the flagellum) from leaking out without polymerization at the distal end.</text>
</comment>
<keyword evidence="4 5" id="KW-0975">Bacterial flagellum</keyword>
<reference evidence="8 9" key="3">
    <citation type="submission" date="2021-02" db="EMBL/GenBank/DDBJ databases">
        <authorList>
            <person name="Merkel A.Y."/>
        </authorList>
    </citation>
    <scope>NUCLEOTIDE SEQUENCE [LARGE SCALE GENOMIC DNA]</scope>
    <source>
        <strain evidence="8 9">T05b</strain>
    </source>
</reference>
<evidence type="ECO:0000313" key="8">
    <source>
        <dbReference type="EMBL" id="MBN2964537.1"/>
    </source>
</evidence>
<dbReference type="RefSeq" id="WP_205459086.1">
    <property type="nucleotide sequence ID" value="NZ_JAFHKK010000013.1"/>
</dbReference>
<evidence type="ECO:0000313" key="9">
    <source>
        <dbReference type="Proteomes" id="UP000703590"/>
    </source>
</evidence>
<keyword evidence="8" id="KW-0966">Cell projection</keyword>
<sequence>MATGALSSLGIGSSVLTYDIIEKLREADEKGKITPIDTKLEQNLTQQKDLTAITGYLNSLKSAASGLSSDLLFQGRNVSSSGTSASLTADAGVLTQEVTVDVKQLAAKDIFQTVGKASRTSTFASGNDTLGITIDGKTYSIDVKTTTTLTELADIINNGTDGKVEARIMNVGGENPYRLIIQSAETGESQKIEFSGTTVLADLGLNHEDAISEEGAETSRLSNASNAKFVYNGISMQRETNTIDDITVGMALKFTETGKTTFNITQDTDALVEEMNNFVTAYNDLVNNLSVATDYDSESGQSGSLQGNSQINAIKTVLNRLLTSMDSDGRSLNQYGLNLNDNGLLQLTESTLREKLTDDPLDVEAFFKGMNTPNTTLYTPKNEVSGGALDLKYGDLTINGIAIILTTPDGSTAEENALALRDAINKALVAEGVTASLDTNGTKIILNQKEGWDISVKGSSAGLNATGYTARTVTGNSEISEGIFSQLHQSIESMVSSNGGSITLLGEQFTNAQTRLNKERVRSMEQLDSKYATMVAQFAAYDTMIANLNNQFATLQSMIDSQLNSK</sequence>
<dbReference type="Pfam" id="PF02465">
    <property type="entry name" value="FliD_N"/>
    <property type="match status" value="1"/>
</dbReference>
<evidence type="ECO:0000256" key="1">
    <source>
        <dbReference type="ARBA" id="ARBA00009764"/>
    </source>
</evidence>
<dbReference type="PANTHER" id="PTHR30288:SF0">
    <property type="entry name" value="FLAGELLAR HOOK-ASSOCIATED PROTEIN 2"/>
    <property type="match status" value="1"/>
</dbReference>
<keyword evidence="5" id="KW-0964">Secreted</keyword>
<reference evidence="9" key="2">
    <citation type="submission" date="2021-02" db="EMBL/GenBank/DDBJ databases">
        <title>Sulfurospirillum tamanensis sp. nov.</title>
        <authorList>
            <person name="Merkel A.Y."/>
        </authorList>
    </citation>
    <scope>NUCLEOTIDE SEQUENCE [LARGE SCALE GENOMIC DNA]</scope>
    <source>
        <strain evidence="9">T05b</strain>
    </source>
</reference>
<dbReference type="Pfam" id="PF07195">
    <property type="entry name" value="FliD_C"/>
    <property type="match status" value="1"/>
</dbReference>
<evidence type="ECO:0000256" key="5">
    <source>
        <dbReference type="RuleBase" id="RU362066"/>
    </source>
</evidence>
<evidence type="ECO:0000256" key="3">
    <source>
        <dbReference type="ARBA" id="ARBA00023054"/>
    </source>
</evidence>
<keyword evidence="9" id="KW-1185">Reference proteome</keyword>
<evidence type="ECO:0000259" key="6">
    <source>
        <dbReference type="Pfam" id="PF02465"/>
    </source>
</evidence>
<comment type="subcellular location">
    <subcellularLocation>
        <location evidence="5">Secreted</location>
    </subcellularLocation>
    <subcellularLocation>
        <location evidence="5">Bacterial flagellum</location>
    </subcellularLocation>
</comment>
<gene>
    <name evidence="8" type="primary">fliD</name>
    <name evidence="8" type="ORF">JWV37_07075</name>
</gene>
<protein>
    <recommendedName>
        <fullName evidence="5">Flagellar hook-associated protein 2</fullName>
        <shortName evidence="5">HAP2</shortName>
    </recommendedName>
    <alternativeName>
        <fullName evidence="5">Flagellar cap protein</fullName>
    </alternativeName>
</protein>
<evidence type="ECO:0000259" key="7">
    <source>
        <dbReference type="Pfam" id="PF07195"/>
    </source>
</evidence>
<dbReference type="InterPro" id="IPR040026">
    <property type="entry name" value="FliD"/>
</dbReference>
<organism evidence="8 9">
    <name type="scientific">Sulfurospirillum tamanense</name>
    <dbReference type="NCBI Taxonomy" id="2813362"/>
    <lineage>
        <taxon>Bacteria</taxon>
        <taxon>Pseudomonadati</taxon>
        <taxon>Campylobacterota</taxon>
        <taxon>Epsilonproteobacteria</taxon>
        <taxon>Campylobacterales</taxon>
        <taxon>Sulfurospirillaceae</taxon>
        <taxon>Sulfurospirillum</taxon>
    </lineage>
</organism>